<feature type="region of interest" description="Disordered" evidence="1">
    <location>
        <begin position="1"/>
        <end position="105"/>
    </location>
</feature>
<accession>A0A101MQG9</accession>
<evidence type="ECO:0000256" key="1">
    <source>
        <dbReference type="SAM" id="MobiDB-lite"/>
    </source>
</evidence>
<dbReference type="EMBL" id="LLXE01000039">
    <property type="protein sequence ID" value="KUM64834.1"/>
    <property type="molecule type" value="Genomic_DNA"/>
</dbReference>
<comment type="caution">
    <text evidence="2">The sequence shown here is derived from an EMBL/GenBank/DDBJ whole genome shotgun (WGS) entry which is preliminary data.</text>
</comment>
<sequence length="105" mass="11276">MLQSSSPTNLPIPSMLQSSTALNTSINTPTNHPVHQTNHSTTRSTNQPSNLTIQSNHPIQPSNPTIQSNHPIQPTLQSSTAMNTSIIQSNGPFSLTNHTMPSALQ</sequence>
<dbReference type="Proteomes" id="UP000055045">
    <property type="component" value="Unassembled WGS sequence"/>
</dbReference>
<name>A0A101MQG9_PENFR</name>
<reference evidence="2 3" key="1">
    <citation type="submission" date="2015-10" db="EMBL/GenBank/DDBJ databases">
        <title>Genome sequencing of Penicillium freii.</title>
        <authorList>
            <person name="Nguyen H.D."/>
            <person name="Visagie C.M."/>
            <person name="Seifert K.A."/>
        </authorList>
    </citation>
    <scope>NUCLEOTIDE SEQUENCE [LARGE SCALE GENOMIC DNA]</scope>
    <source>
        <strain evidence="2 3">DAOM 242723</strain>
    </source>
</reference>
<evidence type="ECO:0000313" key="2">
    <source>
        <dbReference type="EMBL" id="KUM64834.1"/>
    </source>
</evidence>
<dbReference type="AlphaFoldDB" id="A0A101MQG9"/>
<proteinExistence type="predicted"/>
<keyword evidence="3" id="KW-1185">Reference proteome</keyword>
<organism evidence="2 3">
    <name type="scientific">Penicillium freii</name>
    <dbReference type="NCBI Taxonomy" id="48697"/>
    <lineage>
        <taxon>Eukaryota</taxon>
        <taxon>Fungi</taxon>
        <taxon>Dikarya</taxon>
        <taxon>Ascomycota</taxon>
        <taxon>Pezizomycotina</taxon>
        <taxon>Eurotiomycetes</taxon>
        <taxon>Eurotiomycetidae</taxon>
        <taxon>Eurotiales</taxon>
        <taxon>Aspergillaceae</taxon>
        <taxon>Penicillium</taxon>
    </lineage>
</organism>
<gene>
    <name evidence="2" type="ORF">ACN42_g2227</name>
</gene>
<protein>
    <submittedName>
        <fullName evidence="2">Uncharacterized protein</fullName>
    </submittedName>
</protein>
<evidence type="ECO:0000313" key="3">
    <source>
        <dbReference type="Proteomes" id="UP000055045"/>
    </source>
</evidence>